<feature type="transmembrane region" description="Helical" evidence="1">
    <location>
        <begin position="152"/>
        <end position="172"/>
    </location>
</feature>
<dbReference type="SUPFAM" id="SSF53448">
    <property type="entry name" value="Nucleotide-diphospho-sugar transferases"/>
    <property type="match status" value="1"/>
</dbReference>
<feature type="transmembrane region" description="Helical" evidence="1">
    <location>
        <begin position="25"/>
        <end position="45"/>
    </location>
</feature>
<keyword evidence="1" id="KW-0812">Transmembrane</keyword>
<dbReference type="Proteomes" id="UP000632740">
    <property type="component" value="Unassembled WGS sequence"/>
</dbReference>
<protein>
    <recommendedName>
        <fullName evidence="2">Glycosyltransferase 2-like domain-containing protein</fullName>
    </recommendedName>
</protein>
<feature type="transmembrane region" description="Helical" evidence="1">
    <location>
        <begin position="447"/>
        <end position="467"/>
    </location>
</feature>
<evidence type="ECO:0000259" key="2">
    <source>
        <dbReference type="Pfam" id="PF00535"/>
    </source>
</evidence>
<dbReference type="GO" id="GO:0006487">
    <property type="term" value="P:protein N-linked glycosylation"/>
    <property type="evidence" value="ECO:0007669"/>
    <property type="project" value="TreeGrafter"/>
</dbReference>
<sequence length="740" mass="79701">MGEAQPIDAEVVDDRRALWPRSTTFLLGVVGLVLATVAFVAVMSMPDLVWHPARDFELQSTYDAYRETGVPLVKENGTGSWYTQVAGPDGYTPAAWDDDPGVYMIASFMSHVTGSESPYPGLRVVMALLCALPLTVLPFAVARVFGRARAGYVLLALPALTWLVNGGTVLLGTEYGLSDESSPLRVYALYGVTGSLVFASLTLVLLLSTARLRTRGLVLATVGIGLLAGVGNLVRSMSGVGVALSVGVLWWLATRRRWRWWAAVGGAVVAVTLSFVVPTGVMKAVQHQQAEVTGIASSDLPAAHALWHSAYLGLSYPEPVNGEPSPFGIPWSDEFGWQQARAVDPDVVIASTEYDEIMKQLYLDKVESMPVAAARLYVDKALFTVKHFGAMIVVIVIGIGLALRRSGPHRRRLWGAVALTVPTVLIGLLPAVLVMPLLYYYSELSGALGLLTAVGLGGFAWVVTSMPSQVRAAERGKIAARLHELTPAHAPGSLAVVVPTRNGEATVAATVESLAGALGHADEIVVVENGSNDRTTEILDALAAGWSHECRLSVLHSERGLGVALRTGVLASRSDRLLLTADDLPFGMGDLEEFRRLPSDTVVAIGSKAHPGSDVHRSTRRTLQSRVFRHMREALLHSRVGDSQGTFWVDGSWARMFAAFSREPGLMWTTELVMAAEIQGIPVTEVPVSLTESHDTVTSRFSFGDAVRGLRGIVRLALQKDDYLQDDWVPRESAHEPALR</sequence>
<feature type="transmembrane region" description="Helical" evidence="1">
    <location>
        <begin position="184"/>
        <end position="207"/>
    </location>
</feature>
<feature type="transmembrane region" description="Helical" evidence="1">
    <location>
        <begin position="214"/>
        <end position="231"/>
    </location>
</feature>
<keyword evidence="1" id="KW-1133">Transmembrane helix</keyword>
<feature type="transmembrane region" description="Helical" evidence="1">
    <location>
        <begin position="260"/>
        <end position="277"/>
    </location>
</feature>
<reference evidence="3" key="1">
    <citation type="submission" date="2021-01" db="EMBL/GenBank/DDBJ databases">
        <title>Whole genome shotgun sequence of Cellulomonas chitinilytica NBRC 110799.</title>
        <authorList>
            <person name="Komaki H."/>
            <person name="Tamura T."/>
        </authorList>
    </citation>
    <scope>NUCLEOTIDE SEQUENCE</scope>
    <source>
        <strain evidence="3">NBRC 110799</strain>
    </source>
</reference>
<evidence type="ECO:0000256" key="1">
    <source>
        <dbReference type="SAM" id="Phobius"/>
    </source>
</evidence>
<feature type="transmembrane region" description="Helical" evidence="1">
    <location>
        <begin position="237"/>
        <end position="253"/>
    </location>
</feature>
<evidence type="ECO:0000313" key="3">
    <source>
        <dbReference type="EMBL" id="GIG20167.1"/>
    </source>
</evidence>
<feature type="domain" description="Glycosyltransferase 2-like" evidence="2">
    <location>
        <begin position="496"/>
        <end position="648"/>
    </location>
</feature>
<dbReference type="PANTHER" id="PTHR10859">
    <property type="entry name" value="GLYCOSYL TRANSFERASE"/>
    <property type="match status" value="1"/>
</dbReference>
<dbReference type="Gene3D" id="3.90.550.10">
    <property type="entry name" value="Spore Coat Polysaccharide Biosynthesis Protein SpsA, Chain A"/>
    <property type="match status" value="1"/>
</dbReference>
<dbReference type="EMBL" id="BONK01000002">
    <property type="protein sequence ID" value="GIG20167.1"/>
    <property type="molecule type" value="Genomic_DNA"/>
</dbReference>
<keyword evidence="4" id="KW-1185">Reference proteome</keyword>
<dbReference type="InterPro" id="IPR029044">
    <property type="entry name" value="Nucleotide-diphossugar_trans"/>
</dbReference>
<dbReference type="PANTHER" id="PTHR10859:SF91">
    <property type="entry name" value="DOLICHYL-PHOSPHATE BETA-GLUCOSYLTRANSFERASE"/>
    <property type="match status" value="1"/>
</dbReference>
<proteinExistence type="predicted"/>
<accession>A0A919U151</accession>
<keyword evidence="1" id="KW-0472">Membrane</keyword>
<feature type="transmembrane region" description="Helical" evidence="1">
    <location>
        <begin position="385"/>
        <end position="403"/>
    </location>
</feature>
<dbReference type="InterPro" id="IPR001173">
    <property type="entry name" value="Glyco_trans_2-like"/>
</dbReference>
<feature type="transmembrane region" description="Helical" evidence="1">
    <location>
        <begin position="415"/>
        <end position="441"/>
    </location>
</feature>
<comment type="caution">
    <text evidence="3">The sequence shown here is derived from an EMBL/GenBank/DDBJ whole genome shotgun (WGS) entry which is preliminary data.</text>
</comment>
<feature type="transmembrane region" description="Helical" evidence="1">
    <location>
        <begin position="124"/>
        <end position="145"/>
    </location>
</feature>
<organism evidence="3 4">
    <name type="scientific">Cellulomonas chitinilytica</name>
    <dbReference type="NCBI Taxonomy" id="398759"/>
    <lineage>
        <taxon>Bacteria</taxon>
        <taxon>Bacillati</taxon>
        <taxon>Actinomycetota</taxon>
        <taxon>Actinomycetes</taxon>
        <taxon>Micrococcales</taxon>
        <taxon>Cellulomonadaceae</taxon>
        <taxon>Cellulomonas</taxon>
    </lineage>
</organism>
<dbReference type="AlphaFoldDB" id="A0A919U151"/>
<evidence type="ECO:0000313" key="4">
    <source>
        <dbReference type="Proteomes" id="UP000632740"/>
    </source>
</evidence>
<dbReference type="Pfam" id="PF00535">
    <property type="entry name" value="Glycos_transf_2"/>
    <property type="match status" value="1"/>
</dbReference>
<gene>
    <name evidence="3" type="ORF">Cch01nite_08910</name>
</gene>
<name>A0A919U151_9CELL</name>